<protein>
    <recommendedName>
        <fullName evidence="3">5'-nucleotidase</fullName>
        <ecNumber evidence="3">3.1.3.5</ecNumber>
    </recommendedName>
</protein>
<dbReference type="EC" id="3.1.3.5" evidence="3"/>
<dbReference type="OrthoDB" id="10014216at2759"/>
<keyword evidence="6" id="KW-0378">Hydrolase</keyword>
<evidence type="ECO:0000256" key="3">
    <source>
        <dbReference type="ARBA" id="ARBA00012643"/>
    </source>
</evidence>
<evidence type="ECO:0000313" key="9">
    <source>
        <dbReference type="EMBL" id="CAD7224618.1"/>
    </source>
</evidence>
<keyword evidence="4" id="KW-0479">Metal-binding</keyword>
<keyword evidence="7" id="KW-0460">Magnesium</keyword>
<accession>A0A7R8ZMB4</accession>
<dbReference type="SUPFAM" id="SSF82199">
    <property type="entry name" value="SET domain"/>
    <property type="match status" value="1"/>
</dbReference>
<evidence type="ECO:0000256" key="6">
    <source>
        <dbReference type="ARBA" id="ARBA00022801"/>
    </source>
</evidence>
<keyword evidence="8" id="KW-0546">Nucleotide metabolism</keyword>
<dbReference type="GO" id="GO:0008253">
    <property type="term" value="F:5'-nucleotidase activity"/>
    <property type="evidence" value="ECO:0007669"/>
    <property type="project" value="UniProtKB-EC"/>
</dbReference>
<proteinExistence type="inferred from homology"/>
<dbReference type="PANTHER" id="PTHR12197">
    <property type="entry name" value="HISTONE-LYSINE N-METHYLTRANSFERASE SMYD"/>
    <property type="match status" value="1"/>
</dbReference>
<evidence type="ECO:0000256" key="8">
    <source>
        <dbReference type="ARBA" id="ARBA00023080"/>
    </source>
</evidence>
<reference evidence="9" key="1">
    <citation type="submission" date="2020-11" db="EMBL/GenBank/DDBJ databases">
        <authorList>
            <person name="Tran Van P."/>
        </authorList>
    </citation>
    <scope>NUCLEOTIDE SEQUENCE</scope>
</reference>
<gene>
    <name evidence="9" type="ORF">CTOB1V02_LOCUS2575</name>
</gene>
<dbReference type="Gene3D" id="2.170.270.10">
    <property type="entry name" value="SET domain"/>
    <property type="match status" value="2"/>
</dbReference>
<dbReference type="EMBL" id="OB660409">
    <property type="protein sequence ID" value="CAD7224618.1"/>
    <property type="molecule type" value="Genomic_DNA"/>
</dbReference>
<dbReference type="GO" id="GO:0000166">
    <property type="term" value="F:nucleotide binding"/>
    <property type="evidence" value="ECO:0007669"/>
    <property type="project" value="UniProtKB-KW"/>
</dbReference>
<organism evidence="9">
    <name type="scientific">Cyprideis torosa</name>
    <dbReference type="NCBI Taxonomy" id="163714"/>
    <lineage>
        <taxon>Eukaryota</taxon>
        <taxon>Metazoa</taxon>
        <taxon>Ecdysozoa</taxon>
        <taxon>Arthropoda</taxon>
        <taxon>Crustacea</taxon>
        <taxon>Oligostraca</taxon>
        <taxon>Ostracoda</taxon>
        <taxon>Podocopa</taxon>
        <taxon>Podocopida</taxon>
        <taxon>Cytherocopina</taxon>
        <taxon>Cytheroidea</taxon>
        <taxon>Cytherideidae</taxon>
        <taxon>Cyprideis</taxon>
    </lineage>
</organism>
<evidence type="ECO:0000256" key="7">
    <source>
        <dbReference type="ARBA" id="ARBA00022842"/>
    </source>
</evidence>
<dbReference type="Pfam" id="PF05822">
    <property type="entry name" value="UMPH-1"/>
    <property type="match status" value="1"/>
</dbReference>
<dbReference type="InterPro" id="IPR036412">
    <property type="entry name" value="HAD-like_sf"/>
</dbReference>
<dbReference type="Gene3D" id="1.10.220.160">
    <property type="match status" value="2"/>
</dbReference>
<dbReference type="AlphaFoldDB" id="A0A7R8ZMB4"/>
<name>A0A7R8ZMB4_9CRUS</name>
<dbReference type="FunFam" id="1.10.150.340:FF:000001">
    <property type="entry name" value="Cytosolic 5-nucleotidase 3-like"/>
    <property type="match status" value="1"/>
</dbReference>
<dbReference type="InterPro" id="IPR050869">
    <property type="entry name" value="H3K4_H4K5_MeTrfase"/>
</dbReference>
<comment type="similarity">
    <text evidence="2">Belongs to the pyrimidine 5'-nucleotidase family.</text>
</comment>
<evidence type="ECO:0000256" key="1">
    <source>
        <dbReference type="ARBA" id="ARBA00000815"/>
    </source>
</evidence>
<dbReference type="GO" id="GO:0009117">
    <property type="term" value="P:nucleotide metabolic process"/>
    <property type="evidence" value="ECO:0007669"/>
    <property type="project" value="UniProtKB-KW"/>
</dbReference>
<dbReference type="PANTHER" id="PTHR12197:SF251">
    <property type="entry name" value="EG:BACR7C10.4 PROTEIN"/>
    <property type="match status" value="1"/>
</dbReference>
<evidence type="ECO:0000256" key="4">
    <source>
        <dbReference type="ARBA" id="ARBA00022723"/>
    </source>
</evidence>
<sequence length="802" mass="90756">MTFQDLMSHENDLREDPAQRLCVEMLVPLVRHILPEAYKSYALTSDDIFSIYGKIKINRIGIVNFMEREDRHIGLGIYLSLAAVDHACDANAVYNALGRVMYIQVTEDIPSFSLDTLRIPYVTSMRRTKERRKELMDRYFFWCQCGLCSDVKKDQQMQSLTCGNCGDGAVPLTDDLNLLPCLSCNTSVSASTAKELVADYMVVEEATKKFLASNKKDISLVDFRKLVASQKDCRFHPYNIRYLETLRFGIALFGDVEFVKAYTDGMQQYFSPFHPIASSSVLQMSVIANTQFSGEIIGIFREMVEGTEITLGPFHPMTVRFKVALDVAILADRILNVEEPKLPKLCYVEFLVPLVRKLLPDQYKSYALTSNDIFGIYGKIRINSFGIGNFMEERSVGSGIYLSLAAVDHACDANAVYIALGRVMYLQVIEDIPSFSLDTLRIRYVTTMRRTKERRKLNYLSIKKTTVTPETRLHFFLVVYESLTCGNCGDGAVPLTDDLNLLPCLSCNTSVSGSTAKELVADYMVVEEATKKFLASEKKDISMGDVRALVARQKKSRFHPYNIRYLETLKLGLAFVGGGAEIVEAYCNGMKQYFCEFYFCGPIEKEIGDDRGRLEIAKVLGELTRKGSAKLNNLTPVLLVMSVTMNGDLNLEALNLLPEELLSRMRMRDPVFVDEHLGELIKGGRESLQVVADWDNTLSAYQHEGVRCPSSFGVIDHSRRNTEKTREHAKFLFNKYYPIEVCPVTPKQVKIPLMKEWYSHVYSQYAGSPITKDHLPEIVLQQENAFPCVCLNLCWIKTTLPC</sequence>
<evidence type="ECO:0000256" key="5">
    <source>
        <dbReference type="ARBA" id="ARBA00022741"/>
    </source>
</evidence>
<keyword evidence="5" id="KW-0547">Nucleotide-binding</keyword>
<dbReference type="GO" id="GO:0005634">
    <property type="term" value="C:nucleus"/>
    <property type="evidence" value="ECO:0007669"/>
    <property type="project" value="TreeGrafter"/>
</dbReference>
<dbReference type="GO" id="GO:0005737">
    <property type="term" value="C:cytoplasm"/>
    <property type="evidence" value="ECO:0007669"/>
    <property type="project" value="InterPro"/>
</dbReference>
<dbReference type="Gene3D" id="1.10.150.340">
    <property type="entry name" value="Pyrimidine 5'-nucleotidase (UMPH-1), N-terminal domain"/>
    <property type="match status" value="1"/>
</dbReference>
<dbReference type="InterPro" id="IPR006434">
    <property type="entry name" value="Pyrimidine_nucleotidase_eu"/>
</dbReference>
<dbReference type="GO" id="GO:0000287">
    <property type="term" value="F:magnesium ion binding"/>
    <property type="evidence" value="ECO:0007669"/>
    <property type="project" value="InterPro"/>
</dbReference>
<comment type="catalytic activity">
    <reaction evidence="1">
        <text>a ribonucleoside 5'-phosphate + H2O = a ribonucleoside + phosphate</text>
        <dbReference type="Rhea" id="RHEA:12484"/>
        <dbReference type="ChEBI" id="CHEBI:15377"/>
        <dbReference type="ChEBI" id="CHEBI:18254"/>
        <dbReference type="ChEBI" id="CHEBI:43474"/>
        <dbReference type="ChEBI" id="CHEBI:58043"/>
        <dbReference type="EC" id="3.1.3.5"/>
    </reaction>
</comment>
<dbReference type="InterPro" id="IPR046341">
    <property type="entry name" value="SET_dom_sf"/>
</dbReference>
<dbReference type="SUPFAM" id="SSF56784">
    <property type="entry name" value="HAD-like"/>
    <property type="match status" value="1"/>
</dbReference>
<evidence type="ECO:0000256" key="2">
    <source>
        <dbReference type="ARBA" id="ARBA00008389"/>
    </source>
</evidence>